<dbReference type="GO" id="GO:0016887">
    <property type="term" value="F:ATP hydrolysis activity"/>
    <property type="evidence" value="ECO:0007669"/>
    <property type="project" value="InterPro"/>
</dbReference>
<dbReference type="RefSeq" id="WP_179240922.1">
    <property type="nucleotide sequence ID" value="NZ_CP058595.1"/>
</dbReference>
<sequence>MEDTINCEDILVFKKTFSSLIWKNEDKISFLKSNILSIEENVKSYLHNISVIFPLLTDHSIKHSRMLWNYANLIIGDQEKFLNPLEGFILHTVFLIHDAGMCYSILDNKEEIENDPIYFDYISLHGNNDKSNSEALFYTTRQRHGDFALRAATERLKEGEYLINNTKLREELGDIIGKIAKSHTCEINFIEREFGERYSPPSFPTDWGIDCQKIALLLRTCDAAHIDNLRTPKTNRMIKEIEGVSGNHWSFQKKLGFPTLLDDGYLSYNTNSPFKENEQKAWWFCYEALLVLDKELKKANEYFVDKGQQVLLAKGVKSINDTLNLGKNHIRTLNWNSIDTKIKVNNPVHIAQEMGGEKLYGHSNLALRELIQNSLDAINLYRIYSGQENLEVGSIKILLEKKESDFILKVIDNGIGMSKFLMTEELLDFGGSYWKSRKFFNDFEGVRAKGFDAIGKFGIGFFSSFMLGNEITVTSWKYGTSIDEMSTLDFYDGLNSTPLLRKPTKDEKQSIIDRGTSLKIKLHSDPYAKDGFMNKPGSKYRSLYDLIKYLVPSPNVNITIKDINGVETSIIPNKLESIGFPEIIDYLENPQSDVPIKTINQGLKSLPIELTDINHGKVLLGKLALGLNLVAFGDSHSVVISKGIRINTLPGLFGYIFTDDVITIRRDKFKPKIPFESLKSWAIKQKKIIEERDLMKHYKSQYYHLLISFSLYDENVPILMSKRENKYSYVSIKELRIFLRSNSSVKIHTEGFSIASRPKTCDGFLFMNVTTRFEEIVNEESSHKVQNYDDLLESTIRDMWGKFDKKDFNPPNYAILNQPYMKIVEFSKKK</sequence>
<evidence type="ECO:0000313" key="6">
    <source>
        <dbReference type="EMBL" id="QLG44588.1"/>
    </source>
</evidence>
<keyword evidence="3 6" id="KW-0067">ATP-binding</keyword>
<keyword evidence="2" id="KW-0547">Nucleotide-binding</keyword>
<feature type="domain" description="HD-CE" evidence="5">
    <location>
        <begin position="53"/>
        <end position="298"/>
    </location>
</feature>
<dbReference type="GO" id="GO:0005524">
    <property type="term" value="F:ATP binding"/>
    <property type="evidence" value="ECO:0007669"/>
    <property type="project" value="UniProtKB-KW"/>
</dbReference>
<dbReference type="InterPro" id="IPR056471">
    <property type="entry name" value="HD-CE"/>
</dbReference>
<dbReference type="GO" id="GO:0051082">
    <property type="term" value="F:unfolded protein binding"/>
    <property type="evidence" value="ECO:0007669"/>
    <property type="project" value="InterPro"/>
</dbReference>
<accession>A0A7H9AMB3</accession>
<evidence type="ECO:0000256" key="4">
    <source>
        <dbReference type="ARBA" id="ARBA00023186"/>
    </source>
</evidence>
<name>A0A7H9AMB3_9FLAO</name>
<dbReference type="Gene3D" id="3.30.565.10">
    <property type="entry name" value="Histidine kinase-like ATPase, C-terminal domain"/>
    <property type="match status" value="1"/>
</dbReference>
<dbReference type="InterPro" id="IPR001404">
    <property type="entry name" value="Hsp90_fam"/>
</dbReference>
<dbReference type="Pfam" id="PF24391">
    <property type="entry name" value="HD-CE"/>
    <property type="match status" value="1"/>
</dbReference>
<protein>
    <submittedName>
        <fullName evidence="6">ATP-binding protein</fullName>
    </submittedName>
</protein>
<evidence type="ECO:0000259" key="5">
    <source>
        <dbReference type="Pfam" id="PF24391"/>
    </source>
</evidence>
<dbReference type="GO" id="GO:0140662">
    <property type="term" value="F:ATP-dependent protein folding chaperone"/>
    <property type="evidence" value="ECO:0007669"/>
    <property type="project" value="InterPro"/>
</dbReference>
<keyword evidence="4" id="KW-0143">Chaperone</keyword>
<gene>
    <name evidence="6" type="ORF">HYG79_04240</name>
</gene>
<dbReference type="InterPro" id="IPR036890">
    <property type="entry name" value="HATPase_C_sf"/>
</dbReference>
<evidence type="ECO:0000256" key="3">
    <source>
        <dbReference type="ARBA" id="ARBA00022840"/>
    </source>
</evidence>
<reference evidence="6 7" key="1">
    <citation type="journal article" date="2006" name="Int. J. Syst. Evol. Microbiol.">
        <title>Costertonia aggregata gen. nov., sp. nov., a mesophilic marine bacterium of the family Flavobacteriaceae, isolated from a mature biofilm.</title>
        <authorList>
            <person name="Kwon K.K."/>
            <person name="Lee Y.K."/>
            <person name="Lee H.K."/>
        </authorList>
    </citation>
    <scope>NUCLEOTIDE SEQUENCE [LARGE SCALE GENOMIC DNA]</scope>
    <source>
        <strain evidence="6 7">KCCM 42265</strain>
    </source>
</reference>
<evidence type="ECO:0000313" key="7">
    <source>
        <dbReference type="Proteomes" id="UP000509302"/>
    </source>
</evidence>
<comment type="similarity">
    <text evidence="1">Belongs to the heat shock protein 90 family.</text>
</comment>
<dbReference type="AlphaFoldDB" id="A0A7H9AMB3"/>
<keyword evidence="7" id="KW-1185">Reference proteome</keyword>
<dbReference type="InterPro" id="IPR020575">
    <property type="entry name" value="Hsp90_N"/>
</dbReference>
<evidence type="ECO:0000256" key="2">
    <source>
        <dbReference type="ARBA" id="ARBA00022741"/>
    </source>
</evidence>
<dbReference type="EMBL" id="CP058595">
    <property type="protein sequence ID" value="QLG44588.1"/>
    <property type="molecule type" value="Genomic_DNA"/>
</dbReference>
<proteinExistence type="inferred from homology"/>
<evidence type="ECO:0000256" key="1">
    <source>
        <dbReference type="ARBA" id="ARBA00008239"/>
    </source>
</evidence>
<dbReference type="PRINTS" id="PR00775">
    <property type="entry name" value="HEATSHOCK90"/>
</dbReference>
<dbReference type="SUPFAM" id="SSF55874">
    <property type="entry name" value="ATPase domain of HSP90 chaperone/DNA topoisomerase II/histidine kinase"/>
    <property type="match status" value="1"/>
</dbReference>
<dbReference type="Pfam" id="PF13589">
    <property type="entry name" value="HATPase_c_3"/>
    <property type="match status" value="1"/>
</dbReference>
<dbReference type="KEGG" id="cagg:HYG79_04240"/>
<dbReference type="Proteomes" id="UP000509302">
    <property type="component" value="Chromosome"/>
</dbReference>
<dbReference type="PANTHER" id="PTHR11528">
    <property type="entry name" value="HEAT SHOCK PROTEIN 90 FAMILY MEMBER"/>
    <property type="match status" value="1"/>
</dbReference>
<organism evidence="6 7">
    <name type="scientific">Costertonia aggregata</name>
    <dbReference type="NCBI Taxonomy" id="343403"/>
    <lineage>
        <taxon>Bacteria</taxon>
        <taxon>Pseudomonadati</taxon>
        <taxon>Bacteroidota</taxon>
        <taxon>Flavobacteriia</taxon>
        <taxon>Flavobacteriales</taxon>
        <taxon>Flavobacteriaceae</taxon>
        <taxon>Costertonia</taxon>
    </lineage>
</organism>